<gene>
    <name evidence="1" type="ORF">SAMN05661012_04238</name>
    <name evidence="2" type="ORF">SR876_10995</name>
</gene>
<name>A0A1K1RUK3_9BACT</name>
<dbReference type="EMBL" id="CP140154">
    <property type="protein sequence ID" value="WQG92032.1"/>
    <property type="molecule type" value="Genomic_DNA"/>
</dbReference>
<dbReference type="Gene3D" id="3.40.50.1820">
    <property type="entry name" value="alpha/beta hydrolase"/>
    <property type="match status" value="1"/>
</dbReference>
<evidence type="ECO:0000313" key="2">
    <source>
        <dbReference type="EMBL" id="WQG92032.1"/>
    </source>
</evidence>
<dbReference type="PANTHER" id="PTHR48098">
    <property type="entry name" value="ENTEROCHELIN ESTERASE-RELATED"/>
    <property type="match status" value="1"/>
</dbReference>
<dbReference type="STRING" id="1004.SAMN05661012_04238"/>
<dbReference type="EMBL" id="FPIZ01000014">
    <property type="protein sequence ID" value="SFW75407.1"/>
    <property type="molecule type" value="Genomic_DNA"/>
</dbReference>
<evidence type="ECO:0000313" key="1">
    <source>
        <dbReference type="EMBL" id="SFW75407.1"/>
    </source>
</evidence>
<dbReference type="AlphaFoldDB" id="A0A1K1RUK3"/>
<keyword evidence="2" id="KW-0378">Hydrolase</keyword>
<accession>A0A1K1RUK3</accession>
<evidence type="ECO:0000313" key="3">
    <source>
        <dbReference type="Proteomes" id="UP000183788"/>
    </source>
</evidence>
<dbReference type="InterPro" id="IPR000801">
    <property type="entry name" value="Esterase-like"/>
</dbReference>
<dbReference type="OrthoDB" id="9775130at2"/>
<organism evidence="1 3">
    <name type="scientific">Chitinophaga sancti</name>
    <dbReference type="NCBI Taxonomy" id="1004"/>
    <lineage>
        <taxon>Bacteria</taxon>
        <taxon>Pseudomonadati</taxon>
        <taxon>Bacteroidota</taxon>
        <taxon>Chitinophagia</taxon>
        <taxon>Chitinophagales</taxon>
        <taxon>Chitinophagaceae</taxon>
        <taxon>Chitinophaga</taxon>
    </lineage>
</organism>
<dbReference type="InterPro" id="IPR029058">
    <property type="entry name" value="AB_hydrolase_fold"/>
</dbReference>
<sequence length="235" mass="27751">MHEQHYKWSSPHLGREFEMLVFGEEGYPLILFPTSMGRHYEHKERGLIHALQWFIDHQLIRVYCPDSIDARSWYNTQVSPAQRTLNHISYDNMLRHEVLERVIHETGIKRVAVAGCSFGGYHAANFAFRYPEQVSYLFSLSGIFDITGRLDGHYDDNVYFHNPMDYMRDNLHEALWRMGIILGVADEDISRQQNERMSGILANKGISHWLDIRPNQKHDWPVWNEMLPYYLSLIK</sequence>
<dbReference type="RefSeq" id="WP_072363231.1">
    <property type="nucleotide sequence ID" value="NZ_CBHWAX010000092.1"/>
</dbReference>
<dbReference type="GO" id="GO:0016787">
    <property type="term" value="F:hydrolase activity"/>
    <property type="evidence" value="ECO:0007669"/>
    <property type="project" value="UniProtKB-KW"/>
</dbReference>
<reference evidence="2 4" key="2">
    <citation type="submission" date="2023-11" db="EMBL/GenBank/DDBJ databases">
        <title>MicrobeMod: A computational toolkit for identifying prokaryotic methylation and restriction-modification with nanopore sequencing.</title>
        <authorList>
            <person name="Crits-Christoph A."/>
            <person name="Kang S.C."/>
            <person name="Lee H."/>
            <person name="Ostrov N."/>
        </authorList>
    </citation>
    <scope>NUCLEOTIDE SEQUENCE [LARGE SCALE GENOMIC DNA]</scope>
    <source>
        <strain evidence="2 4">ATCC 23090</strain>
    </source>
</reference>
<dbReference type="Proteomes" id="UP000183788">
    <property type="component" value="Unassembled WGS sequence"/>
</dbReference>
<dbReference type="SUPFAM" id="SSF53474">
    <property type="entry name" value="alpha/beta-Hydrolases"/>
    <property type="match status" value="1"/>
</dbReference>
<dbReference type="PANTHER" id="PTHR48098:SF3">
    <property type="entry name" value="IRON(III) ENTEROBACTIN ESTERASE"/>
    <property type="match status" value="1"/>
</dbReference>
<evidence type="ECO:0000313" key="4">
    <source>
        <dbReference type="Proteomes" id="UP001326715"/>
    </source>
</evidence>
<dbReference type="Pfam" id="PF00756">
    <property type="entry name" value="Esterase"/>
    <property type="match status" value="1"/>
</dbReference>
<protein>
    <submittedName>
        <fullName evidence="2">Alpha/beta hydrolase-fold protein</fullName>
    </submittedName>
    <submittedName>
        <fullName evidence="1">Esterase/lipase superfamily enzyme</fullName>
    </submittedName>
</protein>
<dbReference type="InterPro" id="IPR050583">
    <property type="entry name" value="Mycobacterial_A85_antigen"/>
</dbReference>
<reference evidence="1 3" key="1">
    <citation type="submission" date="2016-11" db="EMBL/GenBank/DDBJ databases">
        <authorList>
            <person name="Jaros S."/>
            <person name="Januszkiewicz K."/>
            <person name="Wedrychowicz H."/>
        </authorList>
    </citation>
    <scope>NUCLEOTIDE SEQUENCE [LARGE SCALE GENOMIC DNA]</scope>
    <source>
        <strain evidence="1 3">DSM 784</strain>
    </source>
</reference>
<proteinExistence type="predicted"/>
<keyword evidence="4" id="KW-1185">Reference proteome</keyword>
<dbReference type="Proteomes" id="UP001326715">
    <property type="component" value="Chromosome"/>
</dbReference>